<sequence length="413" mass="44915">MASPCFVMLGTYTDPSILPHEPRSAAQGEGIVVGRWRASTLERLHTAPAVNPAFMKCHPRLNVLYVLSECIDTLGYLTAFALDAATGALRELGRLQMTGRSSCYVSFDRDARYAVVTSYWDARVDVVALDEHTGAPLAVVGSHQQTRRDTWRQVVNREDHMANRQDGPHAHSAIFHPSYNWLFVPDLGDNGIHQYRYKDGRLTHEAFIPVAPGDGPRHFVFHPTLPVAFSGCELKSQVQVFAFDASDPGAVRPRVSPIQRLSTLPGGWCGTNYVGEIKADAEGRRVYVSNRGHDSIATFTIDAATGLLAREGVDSTLGRCPRHFSLSPCGGYLVVGTQDSDAVRTFELCPATGRPLRCVQSLDVPCPSFVLFVTQPHPTPGSALTTGASEAREQARVPAQPIRVASPVAVCAN</sequence>
<dbReference type="InterPro" id="IPR050282">
    <property type="entry name" value="Cycloisomerase_2"/>
</dbReference>
<dbReference type="AlphaFoldDB" id="A0A2V0PHN9"/>
<evidence type="ECO:0000313" key="3">
    <source>
        <dbReference type="Proteomes" id="UP000247498"/>
    </source>
</evidence>
<dbReference type="OrthoDB" id="525079at2759"/>
<comment type="similarity">
    <text evidence="1">Belongs to the cycloisomerase 2 family.</text>
</comment>
<dbReference type="SUPFAM" id="SSF51004">
    <property type="entry name" value="C-terminal (heme d1) domain of cytochrome cd1-nitrite reductase"/>
    <property type="match status" value="1"/>
</dbReference>
<dbReference type="Proteomes" id="UP000247498">
    <property type="component" value="Unassembled WGS sequence"/>
</dbReference>
<evidence type="ECO:0000256" key="1">
    <source>
        <dbReference type="ARBA" id="ARBA00005564"/>
    </source>
</evidence>
<dbReference type="Gene3D" id="2.130.10.10">
    <property type="entry name" value="YVTN repeat-like/Quinoprotein amine dehydrogenase"/>
    <property type="match status" value="1"/>
</dbReference>
<dbReference type="InterPro" id="IPR011048">
    <property type="entry name" value="Haem_d1_sf"/>
</dbReference>
<comment type="caution">
    <text evidence="2">The sequence shown here is derived from an EMBL/GenBank/DDBJ whole genome shotgun (WGS) entry which is preliminary data.</text>
</comment>
<gene>
    <name evidence="2" type="ORF">Rsub_09599</name>
</gene>
<organism evidence="2 3">
    <name type="scientific">Raphidocelis subcapitata</name>
    <dbReference type="NCBI Taxonomy" id="307507"/>
    <lineage>
        <taxon>Eukaryota</taxon>
        <taxon>Viridiplantae</taxon>
        <taxon>Chlorophyta</taxon>
        <taxon>core chlorophytes</taxon>
        <taxon>Chlorophyceae</taxon>
        <taxon>CS clade</taxon>
        <taxon>Sphaeropleales</taxon>
        <taxon>Selenastraceae</taxon>
        <taxon>Raphidocelis</taxon>
    </lineage>
</organism>
<proteinExistence type="inferred from homology"/>
<accession>A0A2V0PHN9</accession>
<protein>
    <recommendedName>
        <fullName evidence="4">6-phosphogluconolactonase</fullName>
    </recommendedName>
</protein>
<keyword evidence="3" id="KW-1185">Reference proteome</keyword>
<evidence type="ECO:0000313" key="2">
    <source>
        <dbReference type="EMBL" id="GBF97433.1"/>
    </source>
</evidence>
<dbReference type="PANTHER" id="PTHR30344:SF1">
    <property type="entry name" value="6-PHOSPHOGLUCONOLACTONASE"/>
    <property type="match status" value="1"/>
</dbReference>
<dbReference type="Pfam" id="PF10282">
    <property type="entry name" value="Lactonase"/>
    <property type="match status" value="1"/>
</dbReference>
<dbReference type="STRING" id="307507.A0A2V0PHN9"/>
<dbReference type="InterPro" id="IPR019405">
    <property type="entry name" value="Lactonase_7-beta_prop"/>
</dbReference>
<dbReference type="GO" id="GO:0017057">
    <property type="term" value="F:6-phosphogluconolactonase activity"/>
    <property type="evidence" value="ECO:0007669"/>
    <property type="project" value="TreeGrafter"/>
</dbReference>
<dbReference type="InterPro" id="IPR015943">
    <property type="entry name" value="WD40/YVTN_repeat-like_dom_sf"/>
</dbReference>
<dbReference type="EMBL" id="BDRX01000099">
    <property type="protein sequence ID" value="GBF97433.1"/>
    <property type="molecule type" value="Genomic_DNA"/>
</dbReference>
<dbReference type="InParanoid" id="A0A2V0PHN9"/>
<evidence type="ECO:0008006" key="4">
    <source>
        <dbReference type="Google" id="ProtNLM"/>
    </source>
</evidence>
<name>A0A2V0PHN9_9CHLO</name>
<reference evidence="2 3" key="1">
    <citation type="journal article" date="2018" name="Sci. Rep.">
        <title>Raphidocelis subcapitata (=Pseudokirchneriella subcapitata) provides an insight into genome evolution and environmental adaptations in the Sphaeropleales.</title>
        <authorList>
            <person name="Suzuki S."/>
            <person name="Yamaguchi H."/>
            <person name="Nakajima N."/>
            <person name="Kawachi M."/>
        </authorList>
    </citation>
    <scope>NUCLEOTIDE SEQUENCE [LARGE SCALE GENOMIC DNA]</scope>
    <source>
        <strain evidence="2 3">NIES-35</strain>
    </source>
</reference>
<dbReference type="PANTHER" id="PTHR30344">
    <property type="entry name" value="6-PHOSPHOGLUCONOLACTONASE-RELATED"/>
    <property type="match status" value="1"/>
</dbReference>